<organism evidence="1 2">
    <name type="scientific">Linderina macrospora</name>
    <dbReference type="NCBI Taxonomy" id="4868"/>
    <lineage>
        <taxon>Eukaryota</taxon>
        <taxon>Fungi</taxon>
        <taxon>Fungi incertae sedis</taxon>
        <taxon>Zoopagomycota</taxon>
        <taxon>Kickxellomycotina</taxon>
        <taxon>Kickxellomycetes</taxon>
        <taxon>Kickxellales</taxon>
        <taxon>Kickxellaceae</taxon>
        <taxon>Linderina</taxon>
    </lineage>
</organism>
<comment type="caution">
    <text evidence="1">The sequence shown here is derived from an EMBL/GenBank/DDBJ whole genome shotgun (WGS) entry which is preliminary data.</text>
</comment>
<reference evidence="1" key="1">
    <citation type="submission" date="2022-07" db="EMBL/GenBank/DDBJ databases">
        <title>Phylogenomic reconstructions and comparative analyses of Kickxellomycotina fungi.</title>
        <authorList>
            <person name="Reynolds N.K."/>
            <person name="Stajich J.E."/>
            <person name="Barry K."/>
            <person name="Grigoriev I.V."/>
            <person name="Crous P."/>
            <person name="Smith M.E."/>
        </authorList>
    </citation>
    <scope>NUCLEOTIDE SEQUENCE</scope>
    <source>
        <strain evidence="1">NRRL 5244</strain>
    </source>
</reference>
<evidence type="ECO:0000313" key="2">
    <source>
        <dbReference type="Proteomes" id="UP001150603"/>
    </source>
</evidence>
<keyword evidence="2" id="KW-1185">Reference proteome</keyword>
<gene>
    <name evidence="1" type="ORF">FBU59_001856</name>
</gene>
<name>A0ACC1JCV4_9FUNG</name>
<sequence>MASKILTQAARTMVGRARIRPLRNPIHAPGYLRWMSAPVHQFEKYDPAIVERDWYEWWQKRGLFKPQPSKFPEEAQQEFKMLLPPPNITGVLHIGHALTLSIQDSIARWHRMHGHSVNWVPGTDHAGISTQTVVEKKLRGEHGLSRHDLGRELFIEKVWEWKRTHGDKIKEQTTSMGASLNWDQEYFTMDAGHSKVVRDAFIRLFDEGLIYRDTKMVNWSCALQSVISDIEVRIHTFPFILAANGACLGFVAGIRFMRGRAWLYPICNVQLIPVHNCLCRLTRFLLKGGLCLMYPVAEKSKIRRPVCSGI</sequence>
<evidence type="ECO:0000313" key="1">
    <source>
        <dbReference type="EMBL" id="KAJ1947617.1"/>
    </source>
</evidence>
<protein>
    <submittedName>
        <fullName evidence="1">Uncharacterized protein</fullName>
    </submittedName>
</protein>
<dbReference type="EMBL" id="JANBPW010000917">
    <property type="protein sequence ID" value="KAJ1947617.1"/>
    <property type="molecule type" value="Genomic_DNA"/>
</dbReference>
<accession>A0ACC1JCV4</accession>
<dbReference type="Proteomes" id="UP001150603">
    <property type="component" value="Unassembled WGS sequence"/>
</dbReference>
<proteinExistence type="predicted"/>